<name>A0ABU2IJI3_9LIST</name>
<gene>
    <name evidence="3" type="primary">terL</name>
    <name evidence="3" type="ORF">QJV37_00175</name>
</gene>
<dbReference type="Proteomes" id="UP001252688">
    <property type="component" value="Unassembled WGS sequence"/>
</dbReference>
<organism evidence="3 4">
    <name type="scientific">Listeria cossartiae subsp. cayugensis</name>
    <dbReference type="NCBI Taxonomy" id="2713505"/>
    <lineage>
        <taxon>Bacteria</taxon>
        <taxon>Bacillati</taxon>
        <taxon>Bacillota</taxon>
        <taxon>Bacilli</taxon>
        <taxon>Bacillales</taxon>
        <taxon>Listeriaceae</taxon>
        <taxon>Listeria</taxon>
        <taxon>Listeria cossartiae</taxon>
    </lineage>
</organism>
<keyword evidence="4" id="KW-1185">Reference proteome</keyword>
<dbReference type="NCBIfam" id="TIGR01630">
    <property type="entry name" value="psiM2_ORF9"/>
    <property type="match status" value="1"/>
</dbReference>
<dbReference type="Gene3D" id="3.40.50.300">
    <property type="entry name" value="P-loop containing nucleotide triphosphate hydrolases"/>
    <property type="match status" value="1"/>
</dbReference>
<sequence>MTAELAPWMTRSERQSRIELLTKHAQVLQALKNAGQASQSQIETLLTDLKELEQLNRVHRAEHDVLFFMYEYFSEDRNPDNPGNLIPAGQSIEDAAEFHRELCRMLNDVTQGKEESHIAWAVARNHAKTAYLTDGFLAHQVVFRLRKYIVVISETKDVAGDFIAWTKLQLKYNEKLRADFGSILSEQPSRNELDNKYEFITLSSTKVEAKGTGTQMRGLRYLNTRPDLFLLDDLESNDNTNTKELREKNLRWFQSEMMQAMDRDALCVYMGTIVHYDSLLNHVVTKSREFKSQKFPAITSFSEHPDLWEEWRRIYNSDDKQAKRLADSFYEQNKQKMLKGTGTLWASRYDYKYFMQKREEMGSKAFNQEYMNNPLDEESQVFNPDDFFYYADADLSLNNCDIFAAVDFAMGKEKGDYSAIVTIARKRDTGICYVVDAHIERLKPDKFLQLIVKKTMQYQYERLAVESQQAQEWFADKLSEELQKHGYPAKTRIAKVKQKTRKALRIEAMLPDIEAGRIRFNKAHRLLLEMLEYYPSHNHDDGPDALADALKIAKIAQNVEVISRRGYR</sequence>
<dbReference type="Pfam" id="PF17289">
    <property type="entry name" value="Terminase_6C"/>
    <property type="match status" value="1"/>
</dbReference>
<dbReference type="EMBL" id="JASBAM010000001">
    <property type="protein sequence ID" value="MDT0112537.1"/>
    <property type="molecule type" value="Genomic_DNA"/>
</dbReference>
<reference evidence="3 4" key="1">
    <citation type="submission" date="2023-05" db="EMBL/GenBank/DDBJ databases">
        <title>A Combination of Whole Genome Sequencing and Metagenomics Reveals Diversity of Listeria spp. in Soil Collected from the Nantahala National Forest.</title>
        <authorList>
            <person name="Wang J."/>
            <person name="Schamp C.N."/>
            <person name="Hudson L.K."/>
            <person name="Chaggar H.K."/>
            <person name="Bryan D.W."/>
            <person name="Radosevich M."/>
            <person name="Denes T.G."/>
        </authorList>
    </citation>
    <scope>NUCLEOTIDE SEQUENCE [LARGE SCALE GENOMIC DNA]</scope>
    <source>
        <strain evidence="3 4">UTK S2-0002</strain>
    </source>
</reference>
<evidence type="ECO:0000259" key="2">
    <source>
        <dbReference type="Pfam" id="PF17289"/>
    </source>
</evidence>
<evidence type="ECO:0000313" key="4">
    <source>
        <dbReference type="Proteomes" id="UP001252688"/>
    </source>
</evidence>
<evidence type="ECO:0000256" key="1">
    <source>
        <dbReference type="ARBA" id="ARBA00022612"/>
    </source>
</evidence>
<accession>A0ABU2IJI3</accession>
<dbReference type="Gene3D" id="3.30.420.240">
    <property type="match status" value="1"/>
</dbReference>
<dbReference type="RefSeq" id="WP_311177936.1">
    <property type="nucleotide sequence ID" value="NZ_JASAZZ010000001.1"/>
</dbReference>
<dbReference type="InterPro" id="IPR027417">
    <property type="entry name" value="P-loop_NTPase"/>
</dbReference>
<dbReference type="InterPro" id="IPR035421">
    <property type="entry name" value="Terminase_6C"/>
</dbReference>
<keyword evidence="1" id="KW-1188">Viral release from host cell</keyword>
<protein>
    <submittedName>
        <fullName evidence="3">Phage terminase large subunit</fullName>
    </submittedName>
</protein>
<evidence type="ECO:0000313" key="3">
    <source>
        <dbReference type="EMBL" id="MDT0112537.1"/>
    </source>
</evidence>
<feature type="domain" description="Terminase large subunit gp17-like C-terminal" evidence="2">
    <location>
        <begin position="405"/>
        <end position="550"/>
    </location>
</feature>
<comment type="caution">
    <text evidence="3">The sequence shown here is derived from an EMBL/GenBank/DDBJ whole genome shotgun (WGS) entry which is preliminary data.</text>
</comment>
<proteinExistence type="predicted"/>
<dbReference type="InterPro" id="IPR006517">
    <property type="entry name" value="Phage_terminase_lsu-like_C"/>
</dbReference>